<evidence type="ECO:0000313" key="2">
    <source>
        <dbReference type="Proteomes" id="UP001516400"/>
    </source>
</evidence>
<keyword evidence="2" id="KW-1185">Reference proteome</keyword>
<dbReference type="EMBL" id="JABFTP020000083">
    <property type="protein sequence ID" value="KAL3274917.1"/>
    <property type="molecule type" value="Genomic_DNA"/>
</dbReference>
<organism evidence="1 2">
    <name type="scientific">Cryptolaemus montrouzieri</name>
    <dbReference type="NCBI Taxonomy" id="559131"/>
    <lineage>
        <taxon>Eukaryota</taxon>
        <taxon>Metazoa</taxon>
        <taxon>Ecdysozoa</taxon>
        <taxon>Arthropoda</taxon>
        <taxon>Hexapoda</taxon>
        <taxon>Insecta</taxon>
        <taxon>Pterygota</taxon>
        <taxon>Neoptera</taxon>
        <taxon>Endopterygota</taxon>
        <taxon>Coleoptera</taxon>
        <taxon>Polyphaga</taxon>
        <taxon>Cucujiformia</taxon>
        <taxon>Coccinelloidea</taxon>
        <taxon>Coccinellidae</taxon>
        <taxon>Scymninae</taxon>
        <taxon>Scymnini</taxon>
        <taxon>Cryptolaemus</taxon>
    </lineage>
</organism>
<reference evidence="1 2" key="1">
    <citation type="journal article" date="2021" name="BMC Biol.">
        <title>Horizontally acquired antibacterial genes associated with adaptive radiation of ladybird beetles.</title>
        <authorList>
            <person name="Li H.S."/>
            <person name="Tang X.F."/>
            <person name="Huang Y.H."/>
            <person name="Xu Z.Y."/>
            <person name="Chen M.L."/>
            <person name="Du X.Y."/>
            <person name="Qiu B.Y."/>
            <person name="Chen P.T."/>
            <person name="Zhang W."/>
            <person name="Slipinski A."/>
            <person name="Escalona H.E."/>
            <person name="Waterhouse R.M."/>
            <person name="Zwick A."/>
            <person name="Pang H."/>
        </authorList>
    </citation>
    <scope>NUCLEOTIDE SEQUENCE [LARGE SCALE GENOMIC DNA]</scope>
    <source>
        <strain evidence="1">SYSU2018</strain>
    </source>
</reference>
<accession>A0ABD2N8U3</accession>
<evidence type="ECO:0000313" key="1">
    <source>
        <dbReference type="EMBL" id="KAL3274917.1"/>
    </source>
</evidence>
<comment type="caution">
    <text evidence="1">The sequence shown here is derived from an EMBL/GenBank/DDBJ whole genome shotgun (WGS) entry which is preliminary data.</text>
</comment>
<protein>
    <submittedName>
        <fullName evidence="1">Uncharacterized protein</fullName>
    </submittedName>
</protein>
<dbReference type="Proteomes" id="UP001516400">
    <property type="component" value="Unassembled WGS sequence"/>
</dbReference>
<name>A0ABD2N8U3_9CUCU</name>
<dbReference type="AlphaFoldDB" id="A0ABD2N8U3"/>
<sequence>MELVFDCNRLAKDELTYELVIRGFEDVGTVESMRSCLRNVIELEHSGQSLTYPPYPLNCYDEFKIIENNIKEVISLIDQFNGDIKSSLYWKLTSKITHIVRRVDRTHPIEDT</sequence>
<proteinExistence type="predicted"/>
<gene>
    <name evidence="1" type="ORF">HHI36_019698</name>
</gene>